<keyword evidence="11 13" id="KW-0408">Iron</keyword>
<dbReference type="InterPro" id="IPR017972">
    <property type="entry name" value="Cyt_P450_CS"/>
</dbReference>
<comment type="caution">
    <text evidence="15">The sequence shown here is derived from an EMBL/GenBank/DDBJ whole genome shotgun (WGS) entry which is preliminary data.</text>
</comment>
<dbReference type="EMBL" id="CAJFCJ010000019">
    <property type="protein sequence ID" value="CAD5123236.1"/>
    <property type="molecule type" value="Genomic_DNA"/>
</dbReference>
<evidence type="ECO:0000256" key="2">
    <source>
        <dbReference type="ARBA" id="ARBA00004174"/>
    </source>
</evidence>
<dbReference type="InterPro" id="IPR002401">
    <property type="entry name" value="Cyt_P450_E_grp-I"/>
</dbReference>
<dbReference type="PRINTS" id="PR00463">
    <property type="entry name" value="EP450I"/>
</dbReference>
<evidence type="ECO:0000256" key="14">
    <source>
        <dbReference type="RuleBase" id="RU000461"/>
    </source>
</evidence>
<evidence type="ECO:0000313" key="15">
    <source>
        <dbReference type="EMBL" id="CAD5123236.1"/>
    </source>
</evidence>
<dbReference type="EC" id="1.14.14.1" evidence="5"/>
<keyword evidence="6 13" id="KW-0349">Heme</keyword>
<dbReference type="GO" id="GO:0004508">
    <property type="term" value="F:steroid 17-alpha-monooxygenase activity"/>
    <property type="evidence" value="ECO:0007669"/>
    <property type="project" value="TreeGrafter"/>
</dbReference>
<dbReference type="Pfam" id="PF00067">
    <property type="entry name" value="p450"/>
    <property type="match status" value="1"/>
</dbReference>
<dbReference type="Proteomes" id="UP000549394">
    <property type="component" value="Unassembled WGS sequence"/>
</dbReference>
<accession>A0A7I8W855</accession>
<comment type="cofactor">
    <cofactor evidence="1 13">
        <name>heme</name>
        <dbReference type="ChEBI" id="CHEBI:30413"/>
    </cofactor>
</comment>
<name>A0A7I8W855_9ANNE</name>
<keyword evidence="10 14" id="KW-0560">Oxidoreductase</keyword>
<dbReference type="Gene3D" id="1.10.630.10">
    <property type="entry name" value="Cytochrome P450"/>
    <property type="match status" value="1"/>
</dbReference>
<evidence type="ECO:0000256" key="6">
    <source>
        <dbReference type="ARBA" id="ARBA00022617"/>
    </source>
</evidence>
<evidence type="ECO:0000256" key="1">
    <source>
        <dbReference type="ARBA" id="ARBA00001971"/>
    </source>
</evidence>
<protein>
    <recommendedName>
        <fullName evidence="5">unspecific monooxygenase</fullName>
        <ecNumber evidence="5">1.14.14.1</ecNumber>
    </recommendedName>
</protein>
<dbReference type="PRINTS" id="PR00385">
    <property type="entry name" value="P450"/>
</dbReference>
<dbReference type="GO" id="GO:0042446">
    <property type="term" value="P:hormone biosynthetic process"/>
    <property type="evidence" value="ECO:0007669"/>
    <property type="project" value="TreeGrafter"/>
</dbReference>
<comment type="subcellular location">
    <subcellularLocation>
        <location evidence="3">Endoplasmic reticulum membrane</location>
        <topology evidence="3">Peripheral membrane protein</topology>
    </subcellularLocation>
    <subcellularLocation>
        <location evidence="2">Microsome membrane</location>
        <topology evidence="2">Peripheral membrane protein</topology>
    </subcellularLocation>
</comment>
<organism evidence="15 16">
    <name type="scientific">Dimorphilus gyrociliatus</name>
    <dbReference type="NCBI Taxonomy" id="2664684"/>
    <lineage>
        <taxon>Eukaryota</taxon>
        <taxon>Metazoa</taxon>
        <taxon>Spiralia</taxon>
        <taxon>Lophotrochozoa</taxon>
        <taxon>Annelida</taxon>
        <taxon>Polychaeta</taxon>
        <taxon>Polychaeta incertae sedis</taxon>
        <taxon>Dinophilidae</taxon>
        <taxon>Dimorphilus</taxon>
    </lineage>
</organism>
<evidence type="ECO:0000256" key="8">
    <source>
        <dbReference type="ARBA" id="ARBA00022824"/>
    </source>
</evidence>
<dbReference type="PROSITE" id="PS00086">
    <property type="entry name" value="CYTOCHROME_P450"/>
    <property type="match status" value="1"/>
</dbReference>
<evidence type="ECO:0000256" key="4">
    <source>
        <dbReference type="ARBA" id="ARBA00010617"/>
    </source>
</evidence>
<evidence type="ECO:0000256" key="11">
    <source>
        <dbReference type="ARBA" id="ARBA00023004"/>
    </source>
</evidence>
<evidence type="ECO:0000256" key="13">
    <source>
        <dbReference type="PIRSR" id="PIRSR602401-1"/>
    </source>
</evidence>
<keyword evidence="16" id="KW-1185">Reference proteome</keyword>
<evidence type="ECO:0000313" key="16">
    <source>
        <dbReference type="Proteomes" id="UP000549394"/>
    </source>
</evidence>
<evidence type="ECO:0000256" key="7">
    <source>
        <dbReference type="ARBA" id="ARBA00022723"/>
    </source>
</evidence>
<sequence length="154" mass="18136">MPYTEATILEAHRFLTVVPFNIPHIAVRNSTIGGYNIKKGSQIWLNIWGLHHDETIWGDPENFRPERFLDDNDRVLTAEHRFRKCLLPFGTGRRVCVGKNLANNRLFLFLCSMLQRFEFNPEDGKTVEWDSKQMRFGLALSHKPYKMRFTPRNK</sequence>
<dbReference type="PANTHER" id="PTHR24289:SF21">
    <property type="entry name" value="CYTOCHROME P450 1A"/>
    <property type="match status" value="1"/>
</dbReference>
<dbReference type="InterPro" id="IPR036396">
    <property type="entry name" value="Cyt_P450_sf"/>
</dbReference>
<evidence type="ECO:0000256" key="9">
    <source>
        <dbReference type="ARBA" id="ARBA00022848"/>
    </source>
</evidence>
<dbReference type="GO" id="GO:0005789">
    <property type="term" value="C:endoplasmic reticulum membrane"/>
    <property type="evidence" value="ECO:0007669"/>
    <property type="project" value="UniProtKB-SubCell"/>
</dbReference>
<dbReference type="GO" id="GO:0042448">
    <property type="term" value="P:progesterone metabolic process"/>
    <property type="evidence" value="ECO:0007669"/>
    <property type="project" value="TreeGrafter"/>
</dbReference>
<comment type="similarity">
    <text evidence="4 14">Belongs to the cytochrome P450 family.</text>
</comment>
<gene>
    <name evidence="15" type="ORF">DGYR_LOCUS10936</name>
</gene>
<keyword evidence="12 14" id="KW-0503">Monooxygenase</keyword>
<evidence type="ECO:0000256" key="5">
    <source>
        <dbReference type="ARBA" id="ARBA00012109"/>
    </source>
</evidence>
<dbReference type="InterPro" id="IPR001128">
    <property type="entry name" value="Cyt_P450"/>
</dbReference>
<dbReference type="SUPFAM" id="SSF48264">
    <property type="entry name" value="Cytochrome P450"/>
    <property type="match status" value="1"/>
</dbReference>
<evidence type="ECO:0000256" key="12">
    <source>
        <dbReference type="ARBA" id="ARBA00023033"/>
    </source>
</evidence>
<dbReference type="OrthoDB" id="1470350at2759"/>
<keyword evidence="7 13" id="KW-0479">Metal-binding</keyword>
<dbReference type="GO" id="GO:0005506">
    <property type="term" value="F:iron ion binding"/>
    <property type="evidence" value="ECO:0007669"/>
    <property type="project" value="InterPro"/>
</dbReference>
<dbReference type="GO" id="GO:0020037">
    <property type="term" value="F:heme binding"/>
    <property type="evidence" value="ECO:0007669"/>
    <property type="project" value="InterPro"/>
</dbReference>
<reference evidence="15 16" key="1">
    <citation type="submission" date="2020-08" db="EMBL/GenBank/DDBJ databases">
        <authorList>
            <person name="Hejnol A."/>
        </authorList>
    </citation>
    <scope>NUCLEOTIDE SEQUENCE [LARGE SCALE GENOMIC DNA]</scope>
</reference>
<dbReference type="AlphaFoldDB" id="A0A7I8W855"/>
<evidence type="ECO:0000256" key="3">
    <source>
        <dbReference type="ARBA" id="ARBA00004406"/>
    </source>
</evidence>
<keyword evidence="9" id="KW-0492">Microsome</keyword>
<feature type="binding site" description="axial binding residue" evidence="13">
    <location>
        <position position="96"/>
    </location>
    <ligand>
        <name>heme</name>
        <dbReference type="ChEBI" id="CHEBI:30413"/>
    </ligand>
    <ligandPart>
        <name>Fe</name>
        <dbReference type="ChEBI" id="CHEBI:18248"/>
    </ligandPart>
</feature>
<keyword evidence="8" id="KW-0256">Endoplasmic reticulum</keyword>
<evidence type="ECO:0000256" key="10">
    <source>
        <dbReference type="ARBA" id="ARBA00023002"/>
    </source>
</evidence>
<dbReference type="PANTHER" id="PTHR24289">
    <property type="entry name" value="STEROID 17-ALPHA-HYDROXYLASE/17,20 LYASE"/>
    <property type="match status" value="1"/>
</dbReference>
<proteinExistence type="inferred from homology"/>